<accession>A0ABU6K3E4</accession>
<protein>
    <submittedName>
        <fullName evidence="2">Glycosyltransferase family 4 protein</fullName>
        <ecNumber evidence="2">2.4.-.-</ecNumber>
    </submittedName>
</protein>
<dbReference type="SUPFAM" id="SSF53756">
    <property type="entry name" value="UDP-Glycosyltransferase/glycogen phosphorylase"/>
    <property type="match status" value="1"/>
</dbReference>
<dbReference type="EMBL" id="JAYXHS010000002">
    <property type="protein sequence ID" value="MEC5386187.1"/>
    <property type="molecule type" value="Genomic_DNA"/>
</dbReference>
<dbReference type="Gene3D" id="3.40.50.2000">
    <property type="entry name" value="Glycogen Phosphorylase B"/>
    <property type="match status" value="2"/>
</dbReference>
<sequence>MPHLVWLTENYPPANGGMAVSCDRIVRGLRAAGVVVDVLHFTRQSSGKPRLEIQRNGRHLAFPVGDDVSHSLNLLFEHLRIDPQREAFTHVVAFGGHLPLLAAPSFAAWLGLPLITLFRGNDFDAAIFSPQRRDIVREAIERAARVGVVSHDKAQRIRALHPAAEITWTPNSIDLADWSPLPSDRAQAARWRDTHVAGTRRVLGLFGQIKSKKGGLQLVDALLASGTHAHLHLLLVGDLEDDIHARLADEASPIAHTALPFSDRYSLLPHYCACDAIAIPSFYDGMPNVLLEAMGLGVPLLASTAGGMGDILVDGEHGFLFHPGDQHGCRHALARLAQASSADLRRMGEACLETARLFHPARETNAYLDVLRETMPAAAPHAAPLSKDAI</sequence>
<proteinExistence type="predicted"/>
<dbReference type="Proteomes" id="UP001331561">
    <property type="component" value="Unassembled WGS sequence"/>
</dbReference>
<keyword evidence="2" id="KW-0808">Transferase</keyword>
<keyword evidence="2" id="KW-0328">Glycosyltransferase</keyword>
<dbReference type="InterPro" id="IPR028098">
    <property type="entry name" value="Glyco_trans_4-like_N"/>
</dbReference>
<feature type="domain" description="Glycosyltransferase subfamily 4-like N-terminal" evidence="1">
    <location>
        <begin position="16"/>
        <end position="176"/>
    </location>
</feature>
<name>A0ABU6K3E4_9RHOO</name>
<dbReference type="GO" id="GO:0016757">
    <property type="term" value="F:glycosyltransferase activity"/>
    <property type="evidence" value="ECO:0007669"/>
    <property type="project" value="UniProtKB-KW"/>
</dbReference>
<comment type="caution">
    <text evidence="2">The sequence shown here is derived from an EMBL/GenBank/DDBJ whole genome shotgun (WGS) entry which is preliminary data.</text>
</comment>
<evidence type="ECO:0000313" key="3">
    <source>
        <dbReference type="Proteomes" id="UP001331561"/>
    </source>
</evidence>
<dbReference type="EC" id="2.4.-.-" evidence="2"/>
<gene>
    <name evidence="2" type="ORF">VVD49_10650</name>
</gene>
<keyword evidence="3" id="KW-1185">Reference proteome</keyword>
<dbReference type="CDD" id="cd03801">
    <property type="entry name" value="GT4_PimA-like"/>
    <property type="match status" value="1"/>
</dbReference>
<dbReference type="Pfam" id="PF13439">
    <property type="entry name" value="Glyco_transf_4"/>
    <property type="match status" value="1"/>
</dbReference>
<dbReference type="PANTHER" id="PTHR45947:SF11">
    <property type="entry name" value="SLR1508 PROTEIN"/>
    <property type="match status" value="1"/>
</dbReference>
<reference evidence="2 3" key="1">
    <citation type="submission" date="2024-01" db="EMBL/GenBank/DDBJ databases">
        <title>Uliginosibacterium soil sp. nov.</title>
        <authorList>
            <person name="Lv Y."/>
        </authorList>
    </citation>
    <scope>NUCLEOTIDE SEQUENCE [LARGE SCALE GENOMIC DNA]</scope>
    <source>
        <strain evidence="2 3">H3</strain>
    </source>
</reference>
<dbReference type="PANTHER" id="PTHR45947">
    <property type="entry name" value="SULFOQUINOVOSYL TRANSFERASE SQD2"/>
    <property type="match status" value="1"/>
</dbReference>
<dbReference type="RefSeq" id="WP_327599161.1">
    <property type="nucleotide sequence ID" value="NZ_JAYXHS010000002.1"/>
</dbReference>
<evidence type="ECO:0000313" key="2">
    <source>
        <dbReference type="EMBL" id="MEC5386187.1"/>
    </source>
</evidence>
<dbReference type="InterPro" id="IPR050194">
    <property type="entry name" value="Glycosyltransferase_grp1"/>
</dbReference>
<evidence type="ECO:0000259" key="1">
    <source>
        <dbReference type="Pfam" id="PF13439"/>
    </source>
</evidence>
<organism evidence="2 3">
    <name type="scientific">Uliginosibacterium silvisoli</name>
    <dbReference type="NCBI Taxonomy" id="3114758"/>
    <lineage>
        <taxon>Bacteria</taxon>
        <taxon>Pseudomonadati</taxon>
        <taxon>Pseudomonadota</taxon>
        <taxon>Betaproteobacteria</taxon>
        <taxon>Rhodocyclales</taxon>
        <taxon>Zoogloeaceae</taxon>
        <taxon>Uliginosibacterium</taxon>
    </lineage>
</organism>
<dbReference type="Pfam" id="PF13692">
    <property type="entry name" value="Glyco_trans_1_4"/>
    <property type="match status" value="1"/>
</dbReference>